<dbReference type="RefSeq" id="WP_246477800.1">
    <property type="nucleotide sequence ID" value="NZ_JACHMO010000001.1"/>
</dbReference>
<dbReference type="Pfam" id="PF02797">
    <property type="entry name" value="Chal_sti_synt_C"/>
    <property type="match status" value="1"/>
</dbReference>
<proteinExistence type="inferred from homology"/>
<dbReference type="GO" id="GO:0006633">
    <property type="term" value="P:fatty acid biosynthetic process"/>
    <property type="evidence" value="ECO:0007669"/>
    <property type="project" value="InterPro"/>
</dbReference>
<dbReference type="PANTHER" id="PTHR11877">
    <property type="entry name" value="HYDROXYMETHYLGLUTARYL-COA SYNTHASE"/>
    <property type="match status" value="1"/>
</dbReference>
<dbReference type="AlphaFoldDB" id="A0A7W9HJZ3"/>
<feature type="domain" description="FAE" evidence="6">
    <location>
        <begin position="83"/>
        <end position="222"/>
    </location>
</feature>
<accession>A0A7W9HJZ3</accession>
<dbReference type="InterPro" id="IPR016039">
    <property type="entry name" value="Thiolase-like"/>
</dbReference>
<evidence type="ECO:0000313" key="7">
    <source>
        <dbReference type="EMBL" id="MBB5803229.1"/>
    </source>
</evidence>
<dbReference type="InterPro" id="IPR053446">
    <property type="entry name" value="DPA-CoA_Synthase"/>
</dbReference>
<name>A0A7W9HJZ3_9PSEU</name>
<organism evidence="7 8">
    <name type="scientific">Saccharothrix ecbatanensis</name>
    <dbReference type="NCBI Taxonomy" id="1105145"/>
    <lineage>
        <taxon>Bacteria</taxon>
        <taxon>Bacillati</taxon>
        <taxon>Actinomycetota</taxon>
        <taxon>Actinomycetes</taxon>
        <taxon>Pseudonocardiales</taxon>
        <taxon>Pseudonocardiaceae</taxon>
        <taxon>Saccharothrix</taxon>
    </lineage>
</organism>
<comment type="caution">
    <text evidence="7">The sequence shown here is derived from an EMBL/GenBank/DDBJ whole genome shotgun (WGS) entry which is preliminary data.</text>
</comment>
<dbReference type="NCBIfam" id="NF042429">
    <property type="entry name" value="DHPHCoAsyn_DpgA"/>
    <property type="match status" value="1"/>
</dbReference>
<dbReference type="Proteomes" id="UP000552097">
    <property type="component" value="Unassembled WGS sequence"/>
</dbReference>
<dbReference type="Pfam" id="PF08392">
    <property type="entry name" value="FAE1_CUT1_RppA"/>
    <property type="match status" value="1"/>
</dbReference>
<dbReference type="SUPFAM" id="SSF53901">
    <property type="entry name" value="Thiolase-like"/>
    <property type="match status" value="1"/>
</dbReference>
<sequence length="373" mass="39822">MSQAVMPEVDDRRAPAAGGRTGSKPKIVGSGTAVPENSYTQLDLLDRFDITDQRVRSVFLNSAIERRHLVLPPDEPSGRPRTETQGQLLAKHREQGVELAAQAVLRSVEDANADPADIGYLCCVTSTGFLTPGFSAYLIRRLGLRHHTGRLDVVGMGCNAGLNGLTATAGWASTHPGSLAVTVCVEVCSAAYVFDGSMRSSVVNSLFGDGAAAVVLTTEGGDGGDGGGPEILKFASCVIPDAVDAMRFDWDDDHGKFSFFLDRDIPYVVGAHAETVVNRLLAGTGLRRSDIAHWVVHSGGKKVVDSVRVNLGLTRHDVRHTTGVLRDYGNVSSASFLFSYNRLTDEDLARPGDHAVLMTMGPGSTIETALLRY</sequence>
<evidence type="ECO:0000256" key="3">
    <source>
        <dbReference type="PIRSR" id="PIRSR000451-1"/>
    </source>
</evidence>
<comment type="similarity">
    <text evidence="1">Belongs to the thiolase-like superfamily. Chalcone/stilbene synthases family.</text>
</comment>
<evidence type="ECO:0000259" key="6">
    <source>
        <dbReference type="Pfam" id="PF08392"/>
    </source>
</evidence>
<dbReference type="GO" id="GO:0016747">
    <property type="term" value="F:acyltransferase activity, transferring groups other than amino-acyl groups"/>
    <property type="evidence" value="ECO:0007669"/>
    <property type="project" value="InterPro"/>
</dbReference>
<dbReference type="InterPro" id="IPR011141">
    <property type="entry name" value="Polyketide_synthase_type-III"/>
</dbReference>
<reference evidence="7 8" key="1">
    <citation type="submission" date="2020-08" db="EMBL/GenBank/DDBJ databases">
        <title>Sequencing the genomes of 1000 actinobacteria strains.</title>
        <authorList>
            <person name="Klenk H.-P."/>
        </authorList>
    </citation>
    <scope>NUCLEOTIDE SEQUENCE [LARGE SCALE GENOMIC DNA]</scope>
    <source>
        <strain evidence="7 8">DSM 45486</strain>
    </source>
</reference>
<evidence type="ECO:0000259" key="5">
    <source>
        <dbReference type="Pfam" id="PF02797"/>
    </source>
</evidence>
<evidence type="ECO:0000313" key="8">
    <source>
        <dbReference type="Proteomes" id="UP000552097"/>
    </source>
</evidence>
<dbReference type="PANTHER" id="PTHR11877:SF46">
    <property type="entry name" value="TYPE III POLYKETIDE SYNTHASE A"/>
    <property type="match status" value="1"/>
</dbReference>
<evidence type="ECO:0000256" key="4">
    <source>
        <dbReference type="SAM" id="MobiDB-lite"/>
    </source>
</evidence>
<gene>
    <name evidence="7" type="ORF">F4560_002997</name>
</gene>
<dbReference type="Gene3D" id="3.40.47.10">
    <property type="match status" value="2"/>
</dbReference>
<dbReference type="CDD" id="cd00831">
    <property type="entry name" value="CHS_like"/>
    <property type="match status" value="1"/>
</dbReference>
<feature type="active site" description="Acyl-thioester intermediate" evidence="3">
    <location>
        <position position="158"/>
    </location>
</feature>
<dbReference type="FunFam" id="3.40.47.10:FF:000014">
    <property type="entry name" value="Chalcone synthase 1"/>
    <property type="match status" value="1"/>
</dbReference>
<dbReference type="PIRSF" id="PIRSF000451">
    <property type="entry name" value="PKS_III"/>
    <property type="match status" value="1"/>
</dbReference>
<evidence type="ECO:0000256" key="1">
    <source>
        <dbReference type="ARBA" id="ARBA00005531"/>
    </source>
</evidence>
<dbReference type="InterPro" id="IPR012328">
    <property type="entry name" value="Chalcone/stilbene_synt_C"/>
</dbReference>
<feature type="domain" description="Chalcone/stilbene synthase C-terminal" evidence="5">
    <location>
        <begin position="257"/>
        <end position="372"/>
    </location>
</feature>
<keyword evidence="8" id="KW-1185">Reference proteome</keyword>
<feature type="region of interest" description="Disordered" evidence="4">
    <location>
        <begin position="1"/>
        <end position="33"/>
    </location>
</feature>
<evidence type="ECO:0000256" key="2">
    <source>
        <dbReference type="ARBA" id="ARBA00022679"/>
    </source>
</evidence>
<dbReference type="GO" id="GO:0016020">
    <property type="term" value="C:membrane"/>
    <property type="evidence" value="ECO:0007669"/>
    <property type="project" value="InterPro"/>
</dbReference>
<dbReference type="GO" id="GO:0030639">
    <property type="term" value="P:polyketide biosynthetic process"/>
    <property type="evidence" value="ECO:0007669"/>
    <property type="project" value="TreeGrafter"/>
</dbReference>
<dbReference type="InterPro" id="IPR013601">
    <property type="entry name" value="FAE1_typ3_polyketide_synth"/>
</dbReference>
<dbReference type="EMBL" id="JACHMO010000001">
    <property type="protein sequence ID" value="MBB5803229.1"/>
    <property type="molecule type" value="Genomic_DNA"/>
</dbReference>
<keyword evidence="2" id="KW-0808">Transferase</keyword>
<protein>
    <submittedName>
        <fullName evidence="7">Polyketide synthase Type III</fullName>
    </submittedName>
</protein>